<evidence type="ECO:0000256" key="2">
    <source>
        <dbReference type="SAM" id="Phobius"/>
    </source>
</evidence>
<dbReference type="Proteomes" id="UP000230729">
    <property type="component" value="Unassembled WGS sequence"/>
</dbReference>
<dbReference type="AlphaFoldDB" id="A0A2G9ZLU3"/>
<organism evidence="3 4">
    <name type="scientific">Candidatus Falkowbacteria bacterium CG23_combo_of_CG06-09_8_20_14_all_49_15</name>
    <dbReference type="NCBI Taxonomy" id="1974572"/>
    <lineage>
        <taxon>Bacteria</taxon>
        <taxon>Candidatus Falkowiibacteriota</taxon>
    </lineage>
</organism>
<feature type="region of interest" description="Disordered" evidence="1">
    <location>
        <begin position="1"/>
        <end position="23"/>
    </location>
</feature>
<sequence length="208" mass="23080">MNKRDSLPAGRARNVRGRRKSVPAKKKLRLAVKVFSSQMPAVDQLKRPAEKPAEKLSISTPAWLPAPVKINRSSKPAPKEKNTTRWTDRLGEKEKVRLLWFGVGLTAMIILVVWFFSIQFLRPIALDVGQKERVSVSPDLAALRDNLQDKMAEIKSALAIIKEEGVRLASSSSAALAPAAKQDPETEKIDILKQHLEEQILASSSLSE</sequence>
<keyword evidence="2" id="KW-0472">Membrane</keyword>
<accession>A0A2G9ZLU3</accession>
<comment type="caution">
    <text evidence="3">The sequence shown here is derived from an EMBL/GenBank/DDBJ whole genome shotgun (WGS) entry which is preliminary data.</text>
</comment>
<proteinExistence type="predicted"/>
<name>A0A2G9ZLU3_9BACT</name>
<protein>
    <submittedName>
        <fullName evidence="3">Uncharacterized protein</fullName>
    </submittedName>
</protein>
<evidence type="ECO:0000313" key="4">
    <source>
        <dbReference type="Proteomes" id="UP000230729"/>
    </source>
</evidence>
<dbReference type="EMBL" id="PCSD01000092">
    <property type="protein sequence ID" value="PIP33560.1"/>
    <property type="molecule type" value="Genomic_DNA"/>
</dbReference>
<feature type="compositionally biased region" description="Basic residues" evidence="1">
    <location>
        <begin position="13"/>
        <end position="23"/>
    </location>
</feature>
<reference evidence="3 4" key="1">
    <citation type="submission" date="2017-09" db="EMBL/GenBank/DDBJ databases">
        <title>Depth-based differentiation of microbial function through sediment-hosted aquifers and enrichment of novel symbionts in the deep terrestrial subsurface.</title>
        <authorList>
            <person name="Probst A.J."/>
            <person name="Ladd B."/>
            <person name="Jarett J.K."/>
            <person name="Geller-Mcgrath D.E."/>
            <person name="Sieber C.M."/>
            <person name="Emerson J.B."/>
            <person name="Anantharaman K."/>
            <person name="Thomas B.C."/>
            <person name="Malmstrom R."/>
            <person name="Stieglmeier M."/>
            <person name="Klingl A."/>
            <person name="Woyke T."/>
            <person name="Ryan C.M."/>
            <person name="Banfield J.F."/>
        </authorList>
    </citation>
    <scope>NUCLEOTIDE SEQUENCE [LARGE SCALE GENOMIC DNA]</scope>
    <source>
        <strain evidence="3">CG23_combo_of_CG06-09_8_20_14_all_49_15</strain>
    </source>
</reference>
<keyword evidence="2" id="KW-1133">Transmembrane helix</keyword>
<keyword evidence="2" id="KW-0812">Transmembrane</keyword>
<evidence type="ECO:0000313" key="3">
    <source>
        <dbReference type="EMBL" id="PIP33560.1"/>
    </source>
</evidence>
<evidence type="ECO:0000256" key="1">
    <source>
        <dbReference type="SAM" id="MobiDB-lite"/>
    </source>
</evidence>
<feature type="transmembrane region" description="Helical" evidence="2">
    <location>
        <begin position="98"/>
        <end position="116"/>
    </location>
</feature>
<gene>
    <name evidence="3" type="ORF">COX22_03740</name>
</gene>